<accession>A0A167M408</accession>
<evidence type="ECO:0000313" key="2">
    <source>
        <dbReference type="EMBL" id="OAD71724.1"/>
    </source>
</evidence>
<sequence length="598" mass="70269">MALNLPNEILSKIAGIADKNDLLNYAQVCKQWKEVFLDAYWHTTKLKPNTMEYIYNETEHDNICLKNAHRVWKLIIKYVKVNDIEETECVSRLQTIFSGIKHLEYTEDTLEYAYLCLNDWSPWTLLSHLKITCLYQDAEQLTWLFEGLSKLPSLTHLTLNSKPLYTYDIEYDDDDEEDESVPWLVIESMHNFIPKLEYLDSNPAFRPIPNDDIEKIRHITPAHTITSIGYNYDFLDASWIFYLALKYPNLCSIVFFDSDKKNAKDSIVYSRNRHQEDIQLLATLDQFFPCLTSVNTLTGSHNGWPFSIFYDTLRNFGVNPESVTVNILKGGEQSIYSHNRCLLPISESLKISKQSLDFPRFKMPISNYISSYPNLFELHYYRQMPSTTSIENTSAQNMSLESPIVPNRSHTLKRLDISHSKANAHVFKYLSSRCKNLLWIKLNFVTFDGLRLKKTGQLVLEMPFTQLKTLVLYNIKLSYDFVRHFCIKQTDSTDDDQLDPDHYQGAEHLSWSHTHLDKTNPNSNISSWQPWKHDVKYAQRYYRSFTHRKGYEKNYGNVGQYRKGYLQKRFWKRDLQRGVVLFHSRSVKNFYFCANKAT</sequence>
<dbReference type="InterPro" id="IPR032675">
    <property type="entry name" value="LRR_dom_sf"/>
</dbReference>
<dbReference type="InterPro" id="IPR036047">
    <property type="entry name" value="F-box-like_dom_sf"/>
</dbReference>
<dbReference type="SUPFAM" id="SSF52047">
    <property type="entry name" value="RNI-like"/>
    <property type="match status" value="1"/>
</dbReference>
<gene>
    <name evidence="2" type="ORF">PHYBLDRAFT_72862</name>
</gene>
<dbReference type="RefSeq" id="XP_018289764.1">
    <property type="nucleotide sequence ID" value="XM_018442734.1"/>
</dbReference>
<dbReference type="InterPro" id="IPR001810">
    <property type="entry name" value="F-box_dom"/>
</dbReference>
<dbReference type="AlphaFoldDB" id="A0A167M408"/>
<dbReference type="VEuPathDB" id="FungiDB:PHYBLDRAFT_72862"/>
<name>A0A167M408_PHYB8</name>
<dbReference type="Proteomes" id="UP000077315">
    <property type="component" value="Unassembled WGS sequence"/>
</dbReference>
<dbReference type="EMBL" id="KV440985">
    <property type="protein sequence ID" value="OAD71724.1"/>
    <property type="molecule type" value="Genomic_DNA"/>
</dbReference>
<organism evidence="2 3">
    <name type="scientific">Phycomyces blakesleeanus (strain ATCC 8743b / DSM 1359 / FGSC 10004 / NBRC 33097 / NRRL 1555)</name>
    <dbReference type="NCBI Taxonomy" id="763407"/>
    <lineage>
        <taxon>Eukaryota</taxon>
        <taxon>Fungi</taxon>
        <taxon>Fungi incertae sedis</taxon>
        <taxon>Mucoromycota</taxon>
        <taxon>Mucoromycotina</taxon>
        <taxon>Mucoromycetes</taxon>
        <taxon>Mucorales</taxon>
        <taxon>Phycomycetaceae</taxon>
        <taxon>Phycomyces</taxon>
    </lineage>
</organism>
<dbReference type="Pfam" id="PF12937">
    <property type="entry name" value="F-box-like"/>
    <property type="match status" value="1"/>
</dbReference>
<reference evidence="3" key="1">
    <citation type="submission" date="2015-06" db="EMBL/GenBank/DDBJ databases">
        <title>Expansion of signal transduction pathways in fungi by whole-genome duplication.</title>
        <authorList>
            <consortium name="DOE Joint Genome Institute"/>
            <person name="Corrochano L.M."/>
            <person name="Kuo A."/>
            <person name="Marcet-Houben M."/>
            <person name="Polaino S."/>
            <person name="Salamov A."/>
            <person name="Villalobos J.M."/>
            <person name="Alvarez M.I."/>
            <person name="Avalos J."/>
            <person name="Benito E.P."/>
            <person name="Benoit I."/>
            <person name="Burger G."/>
            <person name="Camino L.P."/>
            <person name="Canovas D."/>
            <person name="Cerda-Olmedo E."/>
            <person name="Cheng J.-F."/>
            <person name="Dominguez A."/>
            <person name="Elias M."/>
            <person name="Eslava A.P."/>
            <person name="Glaser F."/>
            <person name="Grimwood J."/>
            <person name="Gutierrez G."/>
            <person name="Heitman J."/>
            <person name="Henrissat B."/>
            <person name="Iturriaga E.A."/>
            <person name="Lang B.F."/>
            <person name="Lavin J.L."/>
            <person name="Lee S."/>
            <person name="Li W."/>
            <person name="Lindquist E."/>
            <person name="Lopez-Garcia S."/>
            <person name="Luque E.M."/>
            <person name="Marcos A.T."/>
            <person name="Martin J."/>
            <person name="McCluskey K."/>
            <person name="Medina H.R."/>
            <person name="Miralles-Duran A."/>
            <person name="Miyazaki A."/>
            <person name="Munoz-Torres E."/>
            <person name="Oguiza J.A."/>
            <person name="Ohm R."/>
            <person name="Olmedo M."/>
            <person name="Orejas M."/>
            <person name="Ortiz-Castellanos L."/>
            <person name="Pisabarro A.G."/>
            <person name="Rodriguez-Romero J."/>
            <person name="Ruiz-Herrera J."/>
            <person name="Ruiz-Vazquez R."/>
            <person name="Sanz C."/>
            <person name="Schackwitz W."/>
            <person name="Schmutz J."/>
            <person name="Shahriari M."/>
            <person name="Shelest E."/>
            <person name="Silva-Franco F."/>
            <person name="Soanes D."/>
            <person name="Syed K."/>
            <person name="Tagua V.G."/>
            <person name="Talbot N.J."/>
            <person name="Thon M."/>
            <person name="De vries R.P."/>
            <person name="Wiebenga A."/>
            <person name="Yadav J.S."/>
            <person name="Braun E.L."/>
            <person name="Baker S."/>
            <person name="Garre V."/>
            <person name="Horwitz B."/>
            <person name="Torres-Martinez S."/>
            <person name="Idnurm A."/>
            <person name="Herrera-Estrella A."/>
            <person name="Gabaldon T."/>
            <person name="Grigoriev I.V."/>
        </authorList>
    </citation>
    <scope>NUCLEOTIDE SEQUENCE [LARGE SCALE GENOMIC DNA]</scope>
    <source>
        <strain evidence="3">NRRL 1555(-)</strain>
    </source>
</reference>
<dbReference type="GeneID" id="29003640"/>
<dbReference type="SUPFAM" id="SSF81383">
    <property type="entry name" value="F-box domain"/>
    <property type="match status" value="1"/>
</dbReference>
<dbReference type="OrthoDB" id="2243238at2759"/>
<dbReference type="PROSITE" id="PS50181">
    <property type="entry name" value="FBOX"/>
    <property type="match status" value="1"/>
</dbReference>
<dbReference type="InParanoid" id="A0A167M408"/>
<keyword evidence="3" id="KW-1185">Reference proteome</keyword>
<protein>
    <recommendedName>
        <fullName evidence="1">F-box domain-containing protein</fullName>
    </recommendedName>
</protein>
<proteinExistence type="predicted"/>
<evidence type="ECO:0000259" key="1">
    <source>
        <dbReference type="PROSITE" id="PS50181"/>
    </source>
</evidence>
<dbReference type="Gene3D" id="3.80.10.10">
    <property type="entry name" value="Ribonuclease Inhibitor"/>
    <property type="match status" value="1"/>
</dbReference>
<feature type="domain" description="F-box" evidence="1">
    <location>
        <begin position="1"/>
        <end position="44"/>
    </location>
</feature>
<evidence type="ECO:0000313" key="3">
    <source>
        <dbReference type="Proteomes" id="UP000077315"/>
    </source>
</evidence>
<dbReference type="Gene3D" id="1.20.1280.50">
    <property type="match status" value="1"/>
</dbReference>